<dbReference type="PANTHER" id="PTHR22730">
    <property type="entry name" value="PROMININ PROM PROTEIN"/>
    <property type="match status" value="1"/>
</dbReference>
<evidence type="ECO:0000256" key="4">
    <source>
        <dbReference type="ARBA" id="ARBA00022989"/>
    </source>
</evidence>
<protein>
    <submittedName>
        <fullName evidence="10">Prominin-1-like</fullName>
    </submittedName>
</protein>
<evidence type="ECO:0000256" key="5">
    <source>
        <dbReference type="ARBA" id="ARBA00023136"/>
    </source>
</evidence>
<evidence type="ECO:0000256" key="7">
    <source>
        <dbReference type="SAM" id="Coils"/>
    </source>
</evidence>
<evidence type="ECO:0000256" key="3">
    <source>
        <dbReference type="ARBA" id="ARBA00022692"/>
    </source>
</evidence>
<evidence type="ECO:0000256" key="8">
    <source>
        <dbReference type="SAM" id="MobiDB-lite"/>
    </source>
</evidence>
<keyword evidence="7" id="KW-0175">Coiled coil</keyword>
<keyword evidence="5 9" id="KW-0472">Membrane</keyword>
<accession>A0A8J5KE21</accession>
<dbReference type="PANTHER" id="PTHR22730:SF1">
    <property type="entry name" value="PROMININ-LIKE PROTEIN"/>
    <property type="match status" value="1"/>
</dbReference>
<keyword evidence="11" id="KW-1185">Reference proteome</keyword>
<feature type="transmembrane region" description="Helical" evidence="9">
    <location>
        <begin position="16"/>
        <end position="38"/>
    </location>
</feature>
<feature type="transmembrane region" description="Helical" evidence="9">
    <location>
        <begin position="406"/>
        <end position="430"/>
    </location>
</feature>
<feature type="compositionally biased region" description="Basic and acidic residues" evidence="8">
    <location>
        <begin position="818"/>
        <end position="829"/>
    </location>
</feature>
<gene>
    <name evidence="10" type="primary">Prom1-L</name>
    <name evidence="10" type="ORF">Hamer_G013485</name>
</gene>
<evidence type="ECO:0000313" key="10">
    <source>
        <dbReference type="EMBL" id="KAG7170666.1"/>
    </source>
</evidence>
<dbReference type="AlphaFoldDB" id="A0A8J5KE21"/>
<evidence type="ECO:0000256" key="1">
    <source>
        <dbReference type="ARBA" id="ARBA00004141"/>
    </source>
</evidence>
<dbReference type="Pfam" id="PF05478">
    <property type="entry name" value="Prominin"/>
    <property type="match status" value="1"/>
</dbReference>
<dbReference type="InterPro" id="IPR008795">
    <property type="entry name" value="Prominin"/>
</dbReference>
<feature type="transmembrane region" description="Helical" evidence="9">
    <location>
        <begin position="59"/>
        <end position="80"/>
    </location>
</feature>
<feature type="transmembrane region" description="Helical" evidence="9">
    <location>
        <begin position="360"/>
        <end position="385"/>
    </location>
</feature>
<feature type="region of interest" description="Disordered" evidence="8">
    <location>
        <begin position="775"/>
        <end position="829"/>
    </location>
</feature>
<dbReference type="Proteomes" id="UP000747542">
    <property type="component" value="Unassembled WGS sequence"/>
</dbReference>
<organism evidence="10 11">
    <name type="scientific">Homarus americanus</name>
    <name type="common">American lobster</name>
    <dbReference type="NCBI Taxonomy" id="6706"/>
    <lineage>
        <taxon>Eukaryota</taxon>
        <taxon>Metazoa</taxon>
        <taxon>Ecdysozoa</taxon>
        <taxon>Arthropoda</taxon>
        <taxon>Crustacea</taxon>
        <taxon>Multicrustacea</taxon>
        <taxon>Malacostraca</taxon>
        <taxon>Eumalacostraca</taxon>
        <taxon>Eucarida</taxon>
        <taxon>Decapoda</taxon>
        <taxon>Pleocyemata</taxon>
        <taxon>Astacidea</taxon>
        <taxon>Nephropoidea</taxon>
        <taxon>Nephropidae</taxon>
        <taxon>Homarus</taxon>
    </lineage>
</organism>
<dbReference type="GO" id="GO:0016020">
    <property type="term" value="C:membrane"/>
    <property type="evidence" value="ECO:0007669"/>
    <property type="project" value="UniProtKB-SubCell"/>
</dbReference>
<keyword evidence="6" id="KW-0325">Glycoprotein</keyword>
<proteinExistence type="inferred from homology"/>
<comment type="caution">
    <text evidence="10">The sequence shown here is derived from an EMBL/GenBank/DDBJ whole genome shotgun (WGS) entry which is preliminary data.</text>
</comment>
<keyword evidence="3 9" id="KW-0812">Transmembrane</keyword>
<reference evidence="10" key="1">
    <citation type="journal article" date="2021" name="Sci. Adv.">
        <title>The American lobster genome reveals insights on longevity, neural, and immune adaptations.</title>
        <authorList>
            <person name="Polinski J.M."/>
            <person name="Zimin A.V."/>
            <person name="Clark K.F."/>
            <person name="Kohn A.B."/>
            <person name="Sadowski N."/>
            <person name="Timp W."/>
            <person name="Ptitsyn A."/>
            <person name="Khanna P."/>
            <person name="Romanova D.Y."/>
            <person name="Williams P."/>
            <person name="Greenwood S.J."/>
            <person name="Moroz L.L."/>
            <person name="Walt D.R."/>
            <person name="Bodnar A.G."/>
        </authorList>
    </citation>
    <scope>NUCLEOTIDE SEQUENCE</scope>
    <source>
        <strain evidence="10">GMGI-L3</strain>
    </source>
</reference>
<dbReference type="EMBL" id="JAHLQT010013773">
    <property type="protein sequence ID" value="KAG7170666.1"/>
    <property type="molecule type" value="Genomic_DNA"/>
</dbReference>
<name>A0A8J5KE21_HOMAM</name>
<comment type="subcellular location">
    <subcellularLocation>
        <location evidence="1">Membrane</location>
        <topology evidence="1">Multi-pass membrane protein</topology>
    </subcellularLocation>
</comment>
<sequence>MESLQAEPGFIACMGVFATLAVGVPLLGLLVCCCRLCGRCGGNKTQHHHTTCFHCQRRTLTASLSTISCAIMLGMVVVLVSNERLGGAVGEARHSINNNVKDLDTFLANTKMQLRYLVTDSLEKTVQVMYNDLDDIEYLLGRPLQRELAAEAQIEVALDSLLHISSSLRDIAGRMRALEESRSQAAARAEELRGRLSELSADIQRFVSRCSLEDLDLCNTLDPSGLDLGARFDSIAGKPTAANAPSFFVLQFSFSEQLRLLSVVENHNLTETARHARFEFENIPNYVKMMTRTTREDVKRVMRALRGSLYSKVRSFDDMAFNLEMRTRDLTWQVDQATATLQDHENYRWYSVLATKQVSVLAAISVSLAFVWLLMTVGVYCGCCAHTADQTPTERSCVSNSAGQTLISSVFFMFLMSGVLWTVVVAVFVLGAHAHAFICHPLYQEPNFVTLTDLLDKSGLVFHNGPVLSNIIHPGRDVHLSFGQVLSRCKEGETAYEVFELRHYFDVEREVDHRTTLDLRQTLGQLRVNLSQVEFLSPEAETHLNNFLLSIKLDLGPYRREMEKPLVQKNIPALTEQMQNVAGQLRSVSASAELFRMVARTRNLVTNTLYPLEKRKEDVTYQVATLDMEVMPLQRQINQSAGHLRTIQYFIHNHGSSLAASKARAYVERILSYMRQYTDHVRNGALHHVAPCTPFWNLFDSARGITCNGIIEPVNALWLATSWCLLLFLPSICISLSLARYYLRMDSDDDILPLHSDGSPQESSTNIQLGSSTAMWGSKHSGGTRGHQHSYLSPPQNGAEASEPPDRDYGVVRRAAQPRRERGTQPGKDAEELLAQAQVAAWRDAWKAGATFVTLELVASHVHRSIEWVRHHWHDDPHSLATALNVCSELRDEEPRSTSPQTHHYSTCGDCCENSHSL</sequence>
<feature type="coiled-coil region" evidence="7">
    <location>
        <begin position="175"/>
        <end position="209"/>
    </location>
</feature>
<evidence type="ECO:0000313" key="11">
    <source>
        <dbReference type="Proteomes" id="UP000747542"/>
    </source>
</evidence>
<comment type="similarity">
    <text evidence="2">Belongs to the prominin family.</text>
</comment>
<evidence type="ECO:0000256" key="2">
    <source>
        <dbReference type="ARBA" id="ARBA00006058"/>
    </source>
</evidence>
<keyword evidence="4 9" id="KW-1133">Transmembrane helix</keyword>
<evidence type="ECO:0000256" key="9">
    <source>
        <dbReference type="SAM" id="Phobius"/>
    </source>
</evidence>
<evidence type="ECO:0000256" key="6">
    <source>
        <dbReference type="ARBA" id="ARBA00023180"/>
    </source>
</evidence>